<dbReference type="Gene3D" id="1.10.8.730">
    <property type="match status" value="1"/>
</dbReference>
<feature type="region of interest" description="Disordered" evidence="1">
    <location>
        <begin position="1"/>
        <end position="75"/>
    </location>
</feature>
<evidence type="ECO:0000256" key="1">
    <source>
        <dbReference type="SAM" id="MobiDB-lite"/>
    </source>
</evidence>
<evidence type="ECO:0000313" key="3">
    <source>
        <dbReference type="Proteomes" id="UP001501490"/>
    </source>
</evidence>
<feature type="compositionally biased region" description="Basic and acidic residues" evidence="1">
    <location>
        <begin position="560"/>
        <end position="575"/>
    </location>
</feature>
<organism evidence="2 3">
    <name type="scientific">Microlunatus ginsengisoli</name>
    <dbReference type="NCBI Taxonomy" id="363863"/>
    <lineage>
        <taxon>Bacteria</taxon>
        <taxon>Bacillati</taxon>
        <taxon>Actinomycetota</taxon>
        <taxon>Actinomycetes</taxon>
        <taxon>Propionibacteriales</taxon>
        <taxon>Propionibacteriaceae</taxon>
        <taxon>Microlunatus</taxon>
    </lineage>
</organism>
<dbReference type="Proteomes" id="UP001501490">
    <property type="component" value="Unassembled WGS sequence"/>
</dbReference>
<dbReference type="InterPro" id="IPR027417">
    <property type="entry name" value="P-loop_NTPase"/>
</dbReference>
<reference evidence="3" key="1">
    <citation type="journal article" date="2019" name="Int. J. Syst. Evol. Microbiol.">
        <title>The Global Catalogue of Microorganisms (GCM) 10K type strain sequencing project: providing services to taxonomists for standard genome sequencing and annotation.</title>
        <authorList>
            <consortium name="The Broad Institute Genomics Platform"/>
            <consortium name="The Broad Institute Genome Sequencing Center for Infectious Disease"/>
            <person name="Wu L."/>
            <person name="Ma J."/>
        </authorList>
    </citation>
    <scope>NUCLEOTIDE SEQUENCE [LARGE SCALE GENOMIC DNA]</scope>
    <source>
        <strain evidence="3">JCM 16929</strain>
    </source>
</reference>
<proteinExistence type="predicted"/>
<sequence>MTLPDTEPDAPAELEELVDESPNRRQRRRADQQRRREEQAQRSARRRQGPAAALFGTDPDPEERDDEPAAGHDGVFLADRGQWDDLKGPVPRGLRRYRFLDRLGWYEVADRDATITSTRQVVATNPALIRSQPPFSGGPTGLDEQTGMYVGSDPFVLYDRGIVESINVVLVGDVGVTKSSFVKNHYLQDAIYAGRQVCCFDRKRNRDRNSEYDPSARIVEASGKRVARIRFDRAGNGARVNILDPRIIARGGDQYDTVGQDELLQMVAELLHGPLTSEERFALSAAHRQAMAGAAREGRVPVLSDVVDALFQPDLAYLPAALAASGHVGAKDMLGYGLRLGFDLHGALDGTLSGLIDGPTRDADGHDLDLGAVLIVVHTSSLQDGSAALMLVMAIMSTFISSVWSMSPRQSVVIIEEGYTADFPSVAAILRSLAKRGRGVGVSLVLVLHHLSDIDTDSPLAALFRETGVIHLLRQAQLAEAKHTNDLLGLGDLTETIQQLAKGTHILIEGRPELRPPRVVCHVRTDLDRWANYTDAAITGGADAPPGPFDEDDDAPAAGARDEVAADDREEVMTR</sequence>
<evidence type="ECO:0008006" key="4">
    <source>
        <dbReference type="Google" id="ProtNLM"/>
    </source>
</evidence>
<comment type="caution">
    <text evidence="2">The sequence shown here is derived from an EMBL/GenBank/DDBJ whole genome shotgun (WGS) entry which is preliminary data.</text>
</comment>
<dbReference type="RefSeq" id="WP_344801464.1">
    <property type="nucleotide sequence ID" value="NZ_BAABAB010000004.1"/>
</dbReference>
<protein>
    <recommendedName>
        <fullName evidence="4">ATP-binding protein</fullName>
    </recommendedName>
</protein>
<dbReference type="EMBL" id="BAABAB010000004">
    <property type="protein sequence ID" value="GAA3605801.1"/>
    <property type="molecule type" value="Genomic_DNA"/>
</dbReference>
<dbReference type="Gene3D" id="3.40.50.300">
    <property type="entry name" value="P-loop containing nucleotide triphosphate hydrolases"/>
    <property type="match status" value="1"/>
</dbReference>
<feature type="compositionally biased region" description="Acidic residues" evidence="1">
    <location>
        <begin position="59"/>
        <end position="68"/>
    </location>
</feature>
<dbReference type="SUPFAM" id="SSF52540">
    <property type="entry name" value="P-loop containing nucleoside triphosphate hydrolases"/>
    <property type="match status" value="1"/>
</dbReference>
<gene>
    <name evidence="2" type="ORF">GCM10022236_04640</name>
</gene>
<feature type="region of interest" description="Disordered" evidence="1">
    <location>
        <begin position="538"/>
        <end position="575"/>
    </location>
</feature>
<evidence type="ECO:0000313" key="2">
    <source>
        <dbReference type="EMBL" id="GAA3605801.1"/>
    </source>
</evidence>
<keyword evidence="3" id="KW-1185">Reference proteome</keyword>
<feature type="compositionally biased region" description="Basic and acidic residues" evidence="1">
    <location>
        <begin position="29"/>
        <end position="40"/>
    </location>
</feature>
<accession>A0ABP6ZCZ3</accession>
<feature type="compositionally biased region" description="Acidic residues" evidence="1">
    <location>
        <begin position="1"/>
        <end position="19"/>
    </location>
</feature>
<name>A0ABP6ZCZ3_9ACTN</name>